<evidence type="ECO:0000256" key="5">
    <source>
        <dbReference type="HAMAP-Rule" id="MF_00376"/>
    </source>
</evidence>
<feature type="binding site" evidence="5">
    <location>
        <begin position="11"/>
        <end position="16"/>
    </location>
    <ligand>
        <name>ATP</name>
        <dbReference type="ChEBI" id="CHEBI:30616"/>
    </ligand>
</feature>
<evidence type="ECO:0000313" key="9">
    <source>
        <dbReference type="Proteomes" id="UP000295741"/>
    </source>
</evidence>
<evidence type="ECO:0000256" key="1">
    <source>
        <dbReference type="ARBA" id="ARBA00009018"/>
    </source>
</evidence>
<proteinExistence type="inferred from homology"/>
<dbReference type="GO" id="GO:0015937">
    <property type="term" value="P:coenzyme A biosynthetic process"/>
    <property type="evidence" value="ECO:0007669"/>
    <property type="project" value="UniProtKB-UniRule"/>
</dbReference>
<dbReference type="InterPro" id="IPR027417">
    <property type="entry name" value="P-loop_NTPase"/>
</dbReference>
<evidence type="ECO:0000256" key="6">
    <source>
        <dbReference type="NCBIfam" id="TIGR00152"/>
    </source>
</evidence>
<comment type="similarity">
    <text evidence="1 5">Belongs to the CoaE family.</text>
</comment>
<keyword evidence="3 5" id="KW-0067">ATP-binding</keyword>
<dbReference type="RefSeq" id="WP_133475626.1">
    <property type="nucleotide sequence ID" value="NZ_SNWP01000014.1"/>
</dbReference>
<keyword evidence="5" id="KW-0963">Cytoplasm</keyword>
<evidence type="ECO:0000313" key="8">
    <source>
        <dbReference type="EMBL" id="TDO25047.1"/>
    </source>
</evidence>
<keyword evidence="9" id="KW-1185">Reference proteome</keyword>
<keyword evidence="2 5" id="KW-0547">Nucleotide-binding</keyword>
<dbReference type="GO" id="GO:0005737">
    <property type="term" value="C:cytoplasm"/>
    <property type="evidence" value="ECO:0007669"/>
    <property type="project" value="UniProtKB-SubCell"/>
</dbReference>
<protein>
    <recommendedName>
        <fullName evidence="5 6">Dephospho-CoA kinase</fullName>
        <ecNumber evidence="5 6">2.7.1.24</ecNumber>
    </recommendedName>
    <alternativeName>
        <fullName evidence="5">Dephosphocoenzyme A kinase</fullName>
    </alternativeName>
</protein>
<dbReference type="EC" id="2.7.1.24" evidence="5 6"/>
<dbReference type="Pfam" id="PF01121">
    <property type="entry name" value="CoaE"/>
    <property type="match status" value="1"/>
</dbReference>
<dbReference type="GO" id="GO:0004140">
    <property type="term" value="F:dephospho-CoA kinase activity"/>
    <property type="evidence" value="ECO:0007669"/>
    <property type="project" value="UniProtKB-UniRule"/>
</dbReference>
<name>A0A4R6IMN1_9BACT</name>
<evidence type="ECO:0000256" key="4">
    <source>
        <dbReference type="ARBA" id="ARBA00022993"/>
    </source>
</evidence>
<comment type="catalytic activity">
    <reaction evidence="5">
        <text>3'-dephospho-CoA + ATP = ADP + CoA + H(+)</text>
        <dbReference type="Rhea" id="RHEA:18245"/>
        <dbReference type="ChEBI" id="CHEBI:15378"/>
        <dbReference type="ChEBI" id="CHEBI:30616"/>
        <dbReference type="ChEBI" id="CHEBI:57287"/>
        <dbReference type="ChEBI" id="CHEBI:57328"/>
        <dbReference type="ChEBI" id="CHEBI:456216"/>
        <dbReference type="EC" id="2.7.1.24"/>
    </reaction>
</comment>
<dbReference type="GO" id="GO:0005524">
    <property type="term" value="F:ATP binding"/>
    <property type="evidence" value="ECO:0007669"/>
    <property type="project" value="UniProtKB-UniRule"/>
</dbReference>
<dbReference type="EMBL" id="SNWP01000014">
    <property type="protein sequence ID" value="TDO25047.1"/>
    <property type="molecule type" value="Genomic_DNA"/>
</dbReference>
<dbReference type="AlphaFoldDB" id="A0A4R6IMN1"/>
<sequence length="200" mass="22629">MLKIGLTGGIGSGKSTVAGIFQVLGIPVFDADANARQLMESDAQLQKEVVTLFGSSAYEAGKLNRKLIADIVFQDPFQLEKLNAIVHPATIRAAEEWAIRQNAPYIIKEAALFFEAGSADGMDYIIGVYAPQHVRLHRVMKRDQVSREDVLHRMQRQIQEEIKMRLCDYVVLNDDQHLVIPQVLQLHERFLEEAKEPLYE</sequence>
<organism evidence="7 9">
    <name type="scientific">Sediminibacterium goheungense</name>
    <dbReference type="NCBI Taxonomy" id="1086393"/>
    <lineage>
        <taxon>Bacteria</taxon>
        <taxon>Pseudomonadati</taxon>
        <taxon>Bacteroidota</taxon>
        <taxon>Chitinophagia</taxon>
        <taxon>Chitinophagales</taxon>
        <taxon>Chitinophagaceae</taxon>
        <taxon>Sediminibacterium</taxon>
    </lineage>
</organism>
<dbReference type="OrthoDB" id="9812943at2"/>
<dbReference type="PROSITE" id="PS51219">
    <property type="entry name" value="DPCK"/>
    <property type="match status" value="1"/>
</dbReference>
<dbReference type="PANTHER" id="PTHR10695">
    <property type="entry name" value="DEPHOSPHO-COA KINASE-RELATED"/>
    <property type="match status" value="1"/>
</dbReference>
<keyword evidence="4 5" id="KW-0173">Coenzyme A biosynthesis</keyword>
<dbReference type="NCBIfam" id="TIGR00152">
    <property type="entry name" value="dephospho-CoA kinase"/>
    <property type="match status" value="1"/>
</dbReference>
<evidence type="ECO:0000256" key="2">
    <source>
        <dbReference type="ARBA" id="ARBA00022741"/>
    </source>
</evidence>
<comment type="caution">
    <text evidence="7">The sequence shown here is derived from an EMBL/GenBank/DDBJ whole genome shotgun (WGS) entry which is preliminary data.</text>
</comment>
<keyword evidence="5 7" id="KW-0418">Kinase</keyword>
<evidence type="ECO:0000256" key="3">
    <source>
        <dbReference type="ARBA" id="ARBA00022840"/>
    </source>
</evidence>
<keyword evidence="5" id="KW-0808">Transferase</keyword>
<dbReference type="CDD" id="cd02022">
    <property type="entry name" value="DPCK"/>
    <property type="match status" value="1"/>
</dbReference>
<dbReference type="Gene3D" id="3.40.50.300">
    <property type="entry name" value="P-loop containing nucleotide triphosphate hydrolases"/>
    <property type="match status" value="1"/>
</dbReference>
<comment type="function">
    <text evidence="5">Catalyzes the phosphorylation of the 3'-hydroxyl group of dephosphocoenzyme A to form coenzyme A.</text>
</comment>
<reference evidence="7 9" key="1">
    <citation type="submission" date="2019-03" db="EMBL/GenBank/DDBJ databases">
        <title>Genomic Encyclopedia of Archaeal and Bacterial Type Strains, Phase II (KMG-II): from individual species to whole genera.</title>
        <authorList>
            <person name="Goeker M."/>
        </authorList>
    </citation>
    <scope>NUCLEOTIDE SEQUENCE [LARGE SCALE GENOMIC DNA]</scope>
    <source>
        <strain evidence="7 9">DSM 28323</strain>
    </source>
</reference>
<dbReference type="InterPro" id="IPR001977">
    <property type="entry name" value="Depp_CoAkinase"/>
</dbReference>
<dbReference type="SUPFAM" id="SSF52540">
    <property type="entry name" value="P-loop containing nucleoside triphosphate hydrolases"/>
    <property type="match status" value="1"/>
</dbReference>
<dbReference type="Proteomes" id="UP000295741">
    <property type="component" value="Unassembled WGS sequence"/>
</dbReference>
<gene>
    <name evidence="5" type="primary">coaE</name>
    <name evidence="8" type="ORF">BC659_3062</name>
    <name evidence="7" type="ORF">BC659_3304</name>
</gene>
<dbReference type="HAMAP" id="MF_00376">
    <property type="entry name" value="Dephospho_CoA_kinase"/>
    <property type="match status" value="1"/>
</dbReference>
<dbReference type="UniPathway" id="UPA00241">
    <property type="reaction ID" value="UER00356"/>
</dbReference>
<evidence type="ECO:0000313" key="7">
    <source>
        <dbReference type="EMBL" id="TDO23444.1"/>
    </source>
</evidence>
<dbReference type="PANTHER" id="PTHR10695:SF46">
    <property type="entry name" value="BIFUNCTIONAL COENZYME A SYNTHASE-RELATED"/>
    <property type="match status" value="1"/>
</dbReference>
<comment type="subcellular location">
    <subcellularLocation>
        <location evidence="5">Cytoplasm</location>
    </subcellularLocation>
</comment>
<dbReference type="EMBL" id="SNWP01000016">
    <property type="protein sequence ID" value="TDO23444.1"/>
    <property type="molecule type" value="Genomic_DNA"/>
</dbReference>
<accession>A0A4R6IMN1</accession>
<comment type="pathway">
    <text evidence="5">Cofactor biosynthesis; coenzyme A biosynthesis; CoA from (R)-pantothenate: step 5/5.</text>
</comment>